<dbReference type="Proteomes" id="UP000077096">
    <property type="component" value="Chromosome"/>
</dbReference>
<evidence type="ECO:0000313" key="9">
    <source>
        <dbReference type="Proteomes" id="UP000077096"/>
    </source>
</evidence>
<dbReference type="SUPFAM" id="SSF54975">
    <property type="entry name" value="Acylphosphatase/BLUF domain-like"/>
    <property type="match status" value="1"/>
</dbReference>
<evidence type="ECO:0000313" key="8">
    <source>
        <dbReference type="EMBL" id="ANE41499.1"/>
    </source>
</evidence>
<keyword evidence="4 5" id="KW-0378">Hydrolase</keyword>
<dbReference type="PANTHER" id="PTHR47268">
    <property type="entry name" value="ACYLPHOSPHATASE"/>
    <property type="match status" value="1"/>
</dbReference>
<dbReference type="KEGG" id="fng:JM64_05630"/>
<gene>
    <name evidence="8" type="ORF">JM64_05630</name>
</gene>
<evidence type="ECO:0000256" key="3">
    <source>
        <dbReference type="ARBA" id="ARBA00047645"/>
    </source>
</evidence>
<proteinExistence type="inferred from homology"/>
<dbReference type="InterPro" id="IPR017968">
    <property type="entry name" value="Acylphosphatase_CS"/>
</dbReference>
<sequence>MEGTIWKKWNVRGIVQGVGFRHFVKNVARAIGVKGYVKNEMDGSVTIVAGGNSEQLTELFKRVMEGNGWSYITDYDEEILPPQDYKDFHVEF</sequence>
<protein>
    <recommendedName>
        <fullName evidence="2 4">Acylphosphatase</fullName>
        <ecNumber evidence="2 4">3.6.1.7</ecNumber>
    </recommendedName>
</protein>
<dbReference type="InterPro" id="IPR001792">
    <property type="entry name" value="Acylphosphatase-like_dom"/>
</dbReference>
<dbReference type="PANTHER" id="PTHR47268:SF4">
    <property type="entry name" value="ACYLPHOSPHATASE"/>
    <property type="match status" value="1"/>
</dbReference>
<dbReference type="Pfam" id="PF00708">
    <property type="entry name" value="Acylphosphatase"/>
    <property type="match status" value="1"/>
</dbReference>
<dbReference type="OrthoDB" id="9808093at2"/>
<name>A0A172T3A3_FERPE</name>
<dbReference type="PROSITE" id="PS00151">
    <property type="entry name" value="ACYLPHOSPHATASE_2"/>
    <property type="match status" value="1"/>
</dbReference>
<comment type="catalytic activity">
    <reaction evidence="3 4 5">
        <text>an acyl phosphate + H2O = a carboxylate + phosphate + H(+)</text>
        <dbReference type="Rhea" id="RHEA:14965"/>
        <dbReference type="ChEBI" id="CHEBI:15377"/>
        <dbReference type="ChEBI" id="CHEBI:15378"/>
        <dbReference type="ChEBI" id="CHEBI:29067"/>
        <dbReference type="ChEBI" id="CHEBI:43474"/>
        <dbReference type="ChEBI" id="CHEBI:59918"/>
        <dbReference type="EC" id="3.6.1.7"/>
    </reaction>
</comment>
<comment type="similarity">
    <text evidence="1 6">Belongs to the acylphosphatase family.</text>
</comment>
<dbReference type="GO" id="GO:0003998">
    <property type="term" value="F:acylphosphatase activity"/>
    <property type="evidence" value="ECO:0007669"/>
    <property type="project" value="UniProtKB-EC"/>
</dbReference>
<feature type="active site" evidence="4">
    <location>
        <position position="21"/>
    </location>
</feature>
<dbReference type="PROSITE" id="PS00150">
    <property type="entry name" value="ACYLPHOSPHATASE_1"/>
    <property type="match status" value="1"/>
</dbReference>
<dbReference type="EMBL" id="CP011393">
    <property type="protein sequence ID" value="ANE41499.1"/>
    <property type="molecule type" value="Genomic_DNA"/>
</dbReference>
<dbReference type="InterPro" id="IPR020456">
    <property type="entry name" value="Acylphosphatase"/>
</dbReference>
<feature type="active site" evidence="4">
    <location>
        <position position="39"/>
    </location>
</feature>
<dbReference type="Gene3D" id="3.30.70.100">
    <property type="match status" value="1"/>
</dbReference>
<dbReference type="InterPro" id="IPR036046">
    <property type="entry name" value="Acylphosphatase-like_dom_sf"/>
</dbReference>
<feature type="domain" description="Acylphosphatase-like" evidence="7">
    <location>
        <begin position="6"/>
        <end position="92"/>
    </location>
</feature>
<organism evidence="8 9">
    <name type="scientific">Fervidobacterium pennivorans</name>
    <dbReference type="NCBI Taxonomy" id="93466"/>
    <lineage>
        <taxon>Bacteria</taxon>
        <taxon>Thermotogati</taxon>
        <taxon>Thermotogota</taxon>
        <taxon>Thermotogae</taxon>
        <taxon>Thermotogales</taxon>
        <taxon>Fervidobacteriaceae</taxon>
        <taxon>Fervidobacterium</taxon>
    </lineage>
</organism>
<evidence type="ECO:0000256" key="1">
    <source>
        <dbReference type="ARBA" id="ARBA00005614"/>
    </source>
</evidence>
<dbReference type="EC" id="3.6.1.7" evidence="2 4"/>
<evidence type="ECO:0000256" key="6">
    <source>
        <dbReference type="RuleBase" id="RU004168"/>
    </source>
</evidence>
<evidence type="ECO:0000256" key="4">
    <source>
        <dbReference type="PROSITE-ProRule" id="PRU00520"/>
    </source>
</evidence>
<evidence type="ECO:0000259" key="7">
    <source>
        <dbReference type="PROSITE" id="PS51160"/>
    </source>
</evidence>
<evidence type="ECO:0000256" key="2">
    <source>
        <dbReference type="ARBA" id="ARBA00012150"/>
    </source>
</evidence>
<dbReference type="AlphaFoldDB" id="A0A172T3A3"/>
<evidence type="ECO:0000256" key="5">
    <source>
        <dbReference type="RuleBase" id="RU000553"/>
    </source>
</evidence>
<dbReference type="PATRIC" id="fig|93466.3.peg.1194"/>
<accession>A0A172T3A3</accession>
<reference evidence="8 9" key="1">
    <citation type="submission" date="2014-08" db="EMBL/GenBank/DDBJ databases">
        <title>Fervidobacterium pennivorans DYC genome.</title>
        <authorList>
            <person name="Wushke S."/>
        </authorList>
    </citation>
    <scope>NUCLEOTIDE SEQUENCE [LARGE SCALE GENOMIC DNA]</scope>
    <source>
        <strain evidence="8 9">DYC</strain>
    </source>
</reference>
<dbReference type="PROSITE" id="PS51160">
    <property type="entry name" value="ACYLPHOSPHATASE_3"/>
    <property type="match status" value="1"/>
</dbReference>